<keyword evidence="2" id="KW-0813">Transport</keyword>
<dbReference type="PROSITE" id="PS50893">
    <property type="entry name" value="ABC_TRANSPORTER_2"/>
    <property type="match status" value="1"/>
</dbReference>
<dbReference type="EMBL" id="BLWC01000001">
    <property type="protein sequence ID" value="GFM96318.1"/>
    <property type="molecule type" value="Genomic_DNA"/>
</dbReference>
<protein>
    <recommendedName>
        <fullName evidence="14">ABC transporter ATP-binding protein</fullName>
    </recommendedName>
</protein>
<dbReference type="CDD" id="cd00060">
    <property type="entry name" value="FHA"/>
    <property type="match status" value="1"/>
</dbReference>
<dbReference type="PANTHER" id="PTHR48041">
    <property type="entry name" value="ABC TRANSPORTER G FAMILY MEMBER 28"/>
    <property type="match status" value="1"/>
</dbReference>
<dbReference type="FunFam" id="3.40.50.300:FF:000474">
    <property type="entry name" value="Putative ABC transporter ATP-binding subunit"/>
    <property type="match status" value="1"/>
</dbReference>
<evidence type="ECO:0000256" key="8">
    <source>
        <dbReference type="ARBA" id="ARBA00023136"/>
    </source>
</evidence>
<evidence type="ECO:0000313" key="13">
    <source>
        <dbReference type="Proteomes" id="UP000498980"/>
    </source>
</evidence>
<evidence type="ECO:0000256" key="6">
    <source>
        <dbReference type="ARBA" id="ARBA00022840"/>
    </source>
</evidence>
<comment type="caution">
    <text evidence="12">The sequence shown here is derived from an EMBL/GenBank/DDBJ whole genome shotgun (WGS) entry which is preliminary data.</text>
</comment>
<evidence type="ECO:0000256" key="7">
    <source>
        <dbReference type="ARBA" id="ARBA00022989"/>
    </source>
</evidence>
<sequence>MRIGRALENELVVSDLQVSRHHAEFHATPDGRFEIRDLGSHNGTYVNGQPLSKSGSALLGPNDIVGVGHSTFRLVGGRLEEFVDTGAVSFAARHLTVTVDGGKQILQDVSFGVPEKSLIGVIGPSGSGKSTLLKALTGYRPANQGDVLYDNRNLYKQFAELRQRIGLVPQDDILHKELTVTRALKYAAKLRFPADTTEAERQARILEVLAELKLDIHKDKKVTSLSGGQRKRVSVALELLTKPSLIFLDEPTSGLDPGMDRDVMQLLRGLADDGRTVLVVTHSVAELAICDKLLVMAPGGSVAYFGPPEEALNFFGYTSWADVFSAFENYRDYDWAGRWRGSQHYQMYAADIDAVAAQPVHMPSPQQMRPPKPQGWGRSCGR</sequence>
<feature type="domain" description="FHA" evidence="10">
    <location>
        <begin position="1"/>
        <end position="51"/>
    </location>
</feature>
<evidence type="ECO:0000256" key="5">
    <source>
        <dbReference type="ARBA" id="ARBA00022741"/>
    </source>
</evidence>
<evidence type="ECO:0000256" key="4">
    <source>
        <dbReference type="ARBA" id="ARBA00022692"/>
    </source>
</evidence>
<keyword evidence="4" id="KW-0812">Transmembrane</keyword>
<dbReference type="CDD" id="cd03213">
    <property type="entry name" value="ABCG_EPDR"/>
    <property type="match status" value="1"/>
</dbReference>
<evidence type="ECO:0008006" key="14">
    <source>
        <dbReference type="Google" id="ProtNLM"/>
    </source>
</evidence>
<dbReference type="InterPro" id="IPR003439">
    <property type="entry name" value="ABC_transporter-like_ATP-bd"/>
</dbReference>
<keyword evidence="3" id="KW-0597">Phosphoprotein</keyword>
<dbReference type="SMART" id="SM00382">
    <property type="entry name" value="AAA"/>
    <property type="match status" value="1"/>
</dbReference>
<evidence type="ECO:0000256" key="1">
    <source>
        <dbReference type="ARBA" id="ARBA00004141"/>
    </source>
</evidence>
<dbReference type="PROSITE" id="PS50006">
    <property type="entry name" value="FHA_DOMAIN"/>
    <property type="match status" value="1"/>
</dbReference>
<gene>
    <name evidence="12" type="ORF">Sfulv_11290</name>
</gene>
<dbReference type="GO" id="GO:0016020">
    <property type="term" value="C:membrane"/>
    <property type="evidence" value="ECO:0007669"/>
    <property type="project" value="UniProtKB-SubCell"/>
</dbReference>
<evidence type="ECO:0000259" key="11">
    <source>
        <dbReference type="PROSITE" id="PS50893"/>
    </source>
</evidence>
<evidence type="ECO:0000259" key="10">
    <source>
        <dbReference type="PROSITE" id="PS50006"/>
    </source>
</evidence>
<dbReference type="Pfam" id="PF00005">
    <property type="entry name" value="ABC_tran"/>
    <property type="match status" value="1"/>
</dbReference>
<dbReference type="Proteomes" id="UP000498980">
    <property type="component" value="Unassembled WGS sequence"/>
</dbReference>
<dbReference type="SUPFAM" id="SSF49879">
    <property type="entry name" value="SMAD/FHA domain"/>
    <property type="match status" value="1"/>
</dbReference>
<dbReference type="GO" id="GO:0042626">
    <property type="term" value="F:ATPase-coupled transmembrane transporter activity"/>
    <property type="evidence" value="ECO:0007669"/>
    <property type="project" value="TreeGrafter"/>
</dbReference>
<keyword evidence="8" id="KW-0472">Membrane</keyword>
<dbReference type="PANTHER" id="PTHR48041:SF139">
    <property type="entry name" value="PROTEIN SCARLET"/>
    <property type="match status" value="1"/>
</dbReference>
<dbReference type="AlphaFoldDB" id="A0A7J0C1P6"/>
<dbReference type="Gene3D" id="3.40.50.300">
    <property type="entry name" value="P-loop containing nucleotide triphosphate hydrolases"/>
    <property type="match status" value="1"/>
</dbReference>
<name>A0A7J0C1P6_9ACTN</name>
<dbReference type="PROSITE" id="PS00211">
    <property type="entry name" value="ABC_TRANSPORTER_1"/>
    <property type="match status" value="1"/>
</dbReference>
<dbReference type="SMART" id="SM00240">
    <property type="entry name" value="FHA"/>
    <property type="match status" value="1"/>
</dbReference>
<evidence type="ECO:0000313" key="12">
    <source>
        <dbReference type="EMBL" id="GFM96318.1"/>
    </source>
</evidence>
<evidence type="ECO:0000256" key="3">
    <source>
        <dbReference type="ARBA" id="ARBA00022553"/>
    </source>
</evidence>
<dbReference type="InterPro" id="IPR008984">
    <property type="entry name" value="SMAD_FHA_dom_sf"/>
</dbReference>
<organism evidence="12 13">
    <name type="scientific">Streptomyces fulvorobeus</name>
    <dbReference type="NCBI Taxonomy" id="284028"/>
    <lineage>
        <taxon>Bacteria</taxon>
        <taxon>Bacillati</taxon>
        <taxon>Actinomycetota</taxon>
        <taxon>Actinomycetes</taxon>
        <taxon>Kitasatosporales</taxon>
        <taxon>Streptomycetaceae</taxon>
        <taxon>Streptomyces</taxon>
    </lineage>
</organism>
<evidence type="ECO:0000256" key="2">
    <source>
        <dbReference type="ARBA" id="ARBA00022448"/>
    </source>
</evidence>
<dbReference type="GO" id="GO:0005524">
    <property type="term" value="F:ATP binding"/>
    <property type="evidence" value="ECO:0007669"/>
    <property type="project" value="UniProtKB-KW"/>
</dbReference>
<dbReference type="InterPro" id="IPR050352">
    <property type="entry name" value="ABCG_transporters"/>
</dbReference>
<dbReference type="SUPFAM" id="SSF52540">
    <property type="entry name" value="P-loop containing nucleoside triphosphate hydrolases"/>
    <property type="match status" value="1"/>
</dbReference>
<dbReference type="GO" id="GO:0016887">
    <property type="term" value="F:ATP hydrolysis activity"/>
    <property type="evidence" value="ECO:0007669"/>
    <property type="project" value="InterPro"/>
</dbReference>
<comment type="subcellular location">
    <subcellularLocation>
        <location evidence="1">Membrane</location>
        <topology evidence="1">Multi-pass membrane protein</topology>
    </subcellularLocation>
</comment>
<accession>A0A7J0C1P6</accession>
<evidence type="ECO:0000256" key="9">
    <source>
        <dbReference type="SAM" id="MobiDB-lite"/>
    </source>
</evidence>
<feature type="region of interest" description="Disordered" evidence="9">
    <location>
        <begin position="361"/>
        <end position="382"/>
    </location>
</feature>
<keyword evidence="5" id="KW-0547">Nucleotide-binding</keyword>
<keyword evidence="13" id="KW-1185">Reference proteome</keyword>
<dbReference type="InterPro" id="IPR003593">
    <property type="entry name" value="AAA+_ATPase"/>
</dbReference>
<dbReference type="InterPro" id="IPR000253">
    <property type="entry name" value="FHA_dom"/>
</dbReference>
<proteinExistence type="predicted"/>
<keyword evidence="6" id="KW-0067">ATP-binding</keyword>
<dbReference type="Pfam" id="PF00498">
    <property type="entry name" value="FHA"/>
    <property type="match status" value="1"/>
</dbReference>
<reference evidence="12 13" key="1">
    <citation type="submission" date="2020-05" db="EMBL/GenBank/DDBJ databases">
        <title>Whole genome shotgun sequence of Streptomyces fulvorobeus NBRC 15897.</title>
        <authorList>
            <person name="Komaki H."/>
            <person name="Tamura T."/>
        </authorList>
    </citation>
    <scope>NUCLEOTIDE SEQUENCE [LARGE SCALE GENOMIC DNA]</scope>
    <source>
        <strain evidence="12 13">NBRC 15897</strain>
    </source>
</reference>
<feature type="domain" description="ABC transporter" evidence="11">
    <location>
        <begin position="83"/>
        <end position="324"/>
    </location>
</feature>
<dbReference type="InterPro" id="IPR017871">
    <property type="entry name" value="ABC_transporter-like_CS"/>
</dbReference>
<keyword evidence="7" id="KW-1133">Transmembrane helix</keyword>
<dbReference type="InterPro" id="IPR027417">
    <property type="entry name" value="P-loop_NTPase"/>
</dbReference>
<dbReference type="Gene3D" id="2.60.200.20">
    <property type="match status" value="1"/>
</dbReference>